<evidence type="ECO:0000259" key="3">
    <source>
        <dbReference type="PROSITE" id="PS50110"/>
    </source>
</evidence>
<dbReference type="GO" id="GO:0000160">
    <property type="term" value="P:phosphorelay signal transduction system"/>
    <property type="evidence" value="ECO:0007669"/>
    <property type="project" value="InterPro"/>
</dbReference>
<feature type="modified residue" description="4-aspartylphosphate" evidence="2">
    <location>
        <position position="63"/>
    </location>
</feature>
<dbReference type="PANTHER" id="PTHR44591:SF3">
    <property type="entry name" value="RESPONSE REGULATORY DOMAIN-CONTAINING PROTEIN"/>
    <property type="match status" value="1"/>
</dbReference>
<protein>
    <recommendedName>
        <fullName evidence="3">Response regulatory domain-containing protein</fullName>
    </recommendedName>
</protein>
<dbReference type="SMART" id="SM00448">
    <property type="entry name" value="REC"/>
    <property type="match status" value="1"/>
</dbReference>
<evidence type="ECO:0000256" key="2">
    <source>
        <dbReference type="PROSITE-ProRule" id="PRU00169"/>
    </source>
</evidence>
<dbReference type="InterPro" id="IPR001789">
    <property type="entry name" value="Sig_transdc_resp-reg_receiver"/>
</dbReference>
<dbReference type="CDD" id="cd00156">
    <property type="entry name" value="REC"/>
    <property type="match status" value="1"/>
</dbReference>
<dbReference type="AlphaFoldDB" id="A0A0S8GFM2"/>
<proteinExistence type="predicted"/>
<reference evidence="4 5" key="1">
    <citation type="journal article" date="2015" name="Microbiome">
        <title>Genomic resolution of linkages in carbon, nitrogen, and sulfur cycling among widespread estuary sediment bacteria.</title>
        <authorList>
            <person name="Baker B.J."/>
            <person name="Lazar C.S."/>
            <person name="Teske A.P."/>
            <person name="Dick G.J."/>
        </authorList>
    </citation>
    <scope>NUCLEOTIDE SEQUENCE [LARGE SCALE GENOMIC DNA]</scope>
    <source>
        <strain evidence="4">SM23_40</strain>
    </source>
</reference>
<dbReference type="InterPro" id="IPR011006">
    <property type="entry name" value="CheY-like_superfamily"/>
</dbReference>
<dbReference type="PROSITE" id="PS50110">
    <property type="entry name" value="RESPONSE_REGULATORY"/>
    <property type="match status" value="1"/>
</dbReference>
<dbReference type="PANTHER" id="PTHR44591">
    <property type="entry name" value="STRESS RESPONSE REGULATOR PROTEIN 1"/>
    <property type="match status" value="1"/>
</dbReference>
<gene>
    <name evidence="4" type="ORF">AMJ82_00265</name>
</gene>
<feature type="domain" description="Response regulatory" evidence="3">
    <location>
        <begin position="14"/>
        <end position="128"/>
    </location>
</feature>
<dbReference type="Gene3D" id="3.40.50.2300">
    <property type="match status" value="1"/>
</dbReference>
<keyword evidence="1 2" id="KW-0597">Phosphoprotein</keyword>
<accession>A0A0S8GFM2</accession>
<evidence type="ECO:0000313" key="4">
    <source>
        <dbReference type="EMBL" id="KPK71678.1"/>
    </source>
</evidence>
<comment type="caution">
    <text evidence="4">The sequence shown here is derived from an EMBL/GenBank/DDBJ whole genome shotgun (WGS) entry which is preliminary data.</text>
</comment>
<name>A0A0S8GFM2_UNCT6</name>
<dbReference type="Pfam" id="PF00072">
    <property type="entry name" value="Response_reg"/>
    <property type="match status" value="1"/>
</dbReference>
<dbReference type="SUPFAM" id="SSF52172">
    <property type="entry name" value="CheY-like"/>
    <property type="match status" value="1"/>
</dbReference>
<dbReference type="EMBL" id="LJUI01000001">
    <property type="protein sequence ID" value="KPK71678.1"/>
    <property type="molecule type" value="Genomic_DNA"/>
</dbReference>
<organism evidence="4 5">
    <name type="scientific">candidate division TA06 bacterium SM23_40</name>
    <dbReference type="NCBI Taxonomy" id="1703774"/>
    <lineage>
        <taxon>Bacteria</taxon>
        <taxon>Bacteria division TA06</taxon>
    </lineage>
</organism>
<evidence type="ECO:0000256" key="1">
    <source>
        <dbReference type="ARBA" id="ARBA00022553"/>
    </source>
</evidence>
<evidence type="ECO:0000313" key="5">
    <source>
        <dbReference type="Proteomes" id="UP000051717"/>
    </source>
</evidence>
<sequence>MQPYDLAGVISMASVLVVDDERCIRRGLSLILGRDGHRVVEARDGSEAFHKLGMMSFDVAIVDLRLPDVDGLEIVRAARGPGRQSEVVVITASTTPEVRARAIEVGACQVLTKPFTGRELRQAVDRAITRRLRKLEASRTAAGAREGSSYGAAVAAAMRYTGWSV</sequence>
<dbReference type="InterPro" id="IPR050595">
    <property type="entry name" value="Bact_response_regulator"/>
</dbReference>
<dbReference type="Proteomes" id="UP000051717">
    <property type="component" value="Unassembled WGS sequence"/>
</dbReference>